<evidence type="ECO:0000259" key="9">
    <source>
        <dbReference type="PROSITE" id="PS50158"/>
    </source>
</evidence>
<keyword evidence="6" id="KW-0863">Zinc-finger</keyword>
<feature type="region of interest" description="Disordered" evidence="8">
    <location>
        <begin position="495"/>
        <end position="543"/>
    </location>
</feature>
<keyword evidence="6" id="KW-0862">Zinc</keyword>
<keyword evidence="3" id="KW-0805">Transcription regulation</keyword>
<dbReference type="GO" id="GO:0008270">
    <property type="term" value="F:zinc ion binding"/>
    <property type="evidence" value="ECO:0007669"/>
    <property type="project" value="UniProtKB-KW"/>
</dbReference>
<feature type="domain" description="CCHC-type" evidence="9">
    <location>
        <begin position="56"/>
        <end position="71"/>
    </location>
</feature>
<feature type="coiled-coil region" evidence="7">
    <location>
        <begin position="576"/>
        <end position="610"/>
    </location>
</feature>
<dbReference type="SUPFAM" id="SSF57756">
    <property type="entry name" value="Retrovirus zinc finger-like domains"/>
    <property type="match status" value="1"/>
</dbReference>
<evidence type="ECO:0000313" key="11">
    <source>
        <dbReference type="Proteomes" id="UP000466442"/>
    </source>
</evidence>
<dbReference type="PROSITE" id="PS50158">
    <property type="entry name" value="ZF_CCHC"/>
    <property type="match status" value="1"/>
</dbReference>
<evidence type="ECO:0000256" key="1">
    <source>
        <dbReference type="ARBA" id="ARBA00011764"/>
    </source>
</evidence>
<keyword evidence="4" id="KW-0804">Transcription</keyword>
<dbReference type="InterPro" id="IPR001878">
    <property type="entry name" value="Znf_CCHC"/>
</dbReference>
<gene>
    <name evidence="10" type="ORF">GE061_014103</name>
</gene>
<dbReference type="InterPro" id="IPR028002">
    <property type="entry name" value="Myb_DNA-bind_5"/>
</dbReference>
<name>A0A8S9XPM4_APOLU</name>
<dbReference type="Pfam" id="PF13873">
    <property type="entry name" value="Myb_DNA-bind_5"/>
    <property type="match status" value="1"/>
</dbReference>
<organism evidence="10 11">
    <name type="scientific">Apolygus lucorum</name>
    <name type="common">Small green plant bug</name>
    <name type="synonym">Lygocoris lucorum</name>
    <dbReference type="NCBI Taxonomy" id="248454"/>
    <lineage>
        <taxon>Eukaryota</taxon>
        <taxon>Metazoa</taxon>
        <taxon>Ecdysozoa</taxon>
        <taxon>Arthropoda</taxon>
        <taxon>Hexapoda</taxon>
        <taxon>Insecta</taxon>
        <taxon>Pterygota</taxon>
        <taxon>Neoptera</taxon>
        <taxon>Paraneoptera</taxon>
        <taxon>Hemiptera</taxon>
        <taxon>Heteroptera</taxon>
        <taxon>Panheteroptera</taxon>
        <taxon>Cimicomorpha</taxon>
        <taxon>Miridae</taxon>
        <taxon>Mirini</taxon>
        <taxon>Apolygus</taxon>
    </lineage>
</organism>
<accession>A0A8S9XPM4</accession>
<comment type="caution">
    <text evidence="10">The sequence shown here is derived from an EMBL/GenBank/DDBJ whole genome shotgun (WGS) entry which is preliminary data.</text>
</comment>
<keyword evidence="6" id="KW-0479">Metal-binding</keyword>
<evidence type="ECO:0000256" key="2">
    <source>
        <dbReference type="ARBA" id="ARBA00016807"/>
    </source>
</evidence>
<sequence length="629" mass="70710">MGMPHKPCLFCGSMTHFPASCLKNPKNYPCEFCGLYGHKDSECRVKTRQYSDEPMCDYCGYYGHLEAECPQKTESYMQHEASKRPEPRKVLALTSTSHEPNPHQAVALRTEPKNVEIPSTSTPLVEEPDVCLPAVDSPFKQTMRIKVNLSGHDRVLIVDTGAQISVLTHPVPGVPIVPTRIQAWGADGQPMPFLGQQRLEVTIGPIKLTHAFRIFARDHSGLDLLGLDLLRRIPASIHLDSCEVRMIHPKTGQSIVISDVITGYLSPARPVPMPDIAQPMRPRIALVGGPHAFDSSHLSRPVNKEEPIEDDCPILDSSEEFPIEDLDDPLCSPVLLRSTMNIKRTVFGEEEKQLVKRLVLNNSRIVECKSSDAVSVVKKKECWDRIAEEFNSCGRFPVRTPAQLRKAWDNIKSRRKQQLALEKRDRMKTGGGAYTPDVPSDPELDAVGIDIELRDDAIDSDTIASSSSYVMVGQSLVPITTLELDTMETAEECEVTSLPLKSASESPAFESLAPQQDLTDESSTPSSRSQPKKAPKKTMTEEEMLRTRRNELLIEHENQIHQNRLHESNLRGLLLEQELRHEQELFNAKMKNQEKEAKVLDLKMVLLQRKIDRIIEGKHKMSQLEQNKN</sequence>
<dbReference type="Gene3D" id="4.10.60.10">
    <property type="entry name" value="Zinc finger, CCHC-type"/>
    <property type="match status" value="1"/>
</dbReference>
<evidence type="ECO:0000256" key="3">
    <source>
        <dbReference type="ARBA" id="ARBA00023015"/>
    </source>
</evidence>
<protein>
    <recommendedName>
        <fullName evidence="2">Regulatory protein zeste</fullName>
    </recommendedName>
</protein>
<evidence type="ECO:0000256" key="7">
    <source>
        <dbReference type="SAM" id="Coils"/>
    </source>
</evidence>
<dbReference type="AlphaFoldDB" id="A0A8S9XPM4"/>
<evidence type="ECO:0000256" key="4">
    <source>
        <dbReference type="ARBA" id="ARBA00023163"/>
    </source>
</evidence>
<dbReference type="Proteomes" id="UP000466442">
    <property type="component" value="Linkage Group LG5"/>
</dbReference>
<proteinExistence type="predicted"/>
<dbReference type="SUPFAM" id="SSF50630">
    <property type="entry name" value="Acid proteases"/>
    <property type="match status" value="1"/>
</dbReference>
<reference evidence="10" key="1">
    <citation type="journal article" date="2021" name="Mol. Ecol. Resour.">
        <title>Apolygus lucorum genome provides insights into omnivorousness and mesophyll feeding.</title>
        <authorList>
            <person name="Liu Y."/>
            <person name="Liu H."/>
            <person name="Wang H."/>
            <person name="Huang T."/>
            <person name="Liu B."/>
            <person name="Yang B."/>
            <person name="Yin L."/>
            <person name="Li B."/>
            <person name="Zhang Y."/>
            <person name="Zhang S."/>
            <person name="Jiang F."/>
            <person name="Zhang X."/>
            <person name="Ren Y."/>
            <person name="Wang B."/>
            <person name="Wang S."/>
            <person name="Lu Y."/>
            <person name="Wu K."/>
            <person name="Fan W."/>
            <person name="Wang G."/>
        </authorList>
    </citation>
    <scope>NUCLEOTIDE SEQUENCE</scope>
    <source>
        <strain evidence="10">12Hb</strain>
    </source>
</reference>
<dbReference type="Gene3D" id="2.40.70.10">
    <property type="entry name" value="Acid Proteases"/>
    <property type="match status" value="1"/>
</dbReference>
<keyword evidence="7" id="KW-0175">Coiled coil</keyword>
<dbReference type="GO" id="GO:0003676">
    <property type="term" value="F:nucleic acid binding"/>
    <property type="evidence" value="ECO:0007669"/>
    <property type="project" value="InterPro"/>
</dbReference>
<comment type="function">
    <text evidence="5">Involved in transvection phenomena (= synapsis-dependent gene expression), where the synaptic pairing of chromosomes carrying genes with which zeste interacts influences the expression of these genes. Zeste binds to DNA and stimulates transcription from a nearby promoter.</text>
</comment>
<feature type="compositionally biased region" description="Polar residues" evidence="8">
    <location>
        <begin position="513"/>
        <end position="529"/>
    </location>
</feature>
<dbReference type="OrthoDB" id="6646556at2759"/>
<evidence type="ECO:0000256" key="6">
    <source>
        <dbReference type="PROSITE-ProRule" id="PRU00047"/>
    </source>
</evidence>
<dbReference type="SMART" id="SM00343">
    <property type="entry name" value="ZnF_C2HC"/>
    <property type="match status" value="3"/>
</dbReference>
<dbReference type="EMBL" id="WIXP02000005">
    <property type="protein sequence ID" value="KAF6210990.1"/>
    <property type="molecule type" value="Genomic_DNA"/>
</dbReference>
<dbReference type="InterPro" id="IPR036875">
    <property type="entry name" value="Znf_CCHC_sf"/>
</dbReference>
<keyword evidence="11" id="KW-1185">Reference proteome</keyword>
<evidence type="ECO:0000256" key="8">
    <source>
        <dbReference type="SAM" id="MobiDB-lite"/>
    </source>
</evidence>
<evidence type="ECO:0000313" key="10">
    <source>
        <dbReference type="EMBL" id="KAF6210990.1"/>
    </source>
</evidence>
<comment type="subunit">
    <text evidence="1">Self-associates forming complexes of several hundred monomers.</text>
</comment>
<dbReference type="InterPro" id="IPR021109">
    <property type="entry name" value="Peptidase_aspartic_dom_sf"/>
</dbReference>
<evidence type="ECO:0000256" key="5">
    <source>
        <dbReference type="ARBA" id="ARBA00025466"/>
    </source>
</evidence>